<evidence type="ECO:0000313" key="1">
    <source>
        <dbReference type="EMBL" id="KAK7478132.1"/>
    </source>
</evidence>
<dbReference type="EMBL" id="JACVVK020000333">
    <property type="protein sequence ID" value="KAK7478132.1"/>
    <property type="molecule type" value="Genomic_DNA"/>
</dbReference>
<protein>
    <submittedName>
        <fullName evidence="1">Uncharacterized protein</fullName>
    </submittedName>
</protein>
<proteinExistence type="predicted"/>
<comment type="caution">
    <text evidence="1">The sequence shown here is derived from an EMBL/GenBank/DDBJ whole genome shotgun (WGS) entry which is preliminary data.</text>
</comment>
<reference evidence="1 2" key="1">
    <citation type="journal article" date="2023" name="Sci. Data">
        <title>Genome assembly of the Korean intertidal mud-creeper Batillaria attramentaria.</title>
        <authorList>
            <person name="Patra A.K."/>
            <person name="Ho P.T."/>
            <person name="Jun S."/>
            <person name="Lee S.J."/>
            <person name="Kim Y."/>
            <person name="Won Y.J."/>
        </authorList>
    </citation>
    <scope>NUCLEOTIDE SEQUENCE [LARGE SCALE GENOMIC DNA]</scope>
    <source>
        <strain evidence="1">Wonlab-2016</strain>
    </source>
</reference>
<keyword evidence="2" id="KW-1185">Reference proteome</keyword>
<dbReference type="AlphaFoldDB" id="A0ABD0JSZ4"/>
<dbReference type="Proteomes" id="UP001519460">
    <property type="component" value="Unassembled WGS sequence"/>
</dbReference>
<organism evidence="1 2">
    <name type="scientific">Batillaria attramentaria</name>
    <dbReference type="NCBI Taxonomy" id="370345"/>
    <lineage>
        <taxon>Eukaryota</taxon>
        <taxon>Metazoa</taxon>
        <taxon>Spiralia</taxon>
        <taxon>Lophotrochozoa</taxon>
        <taxon>Mollusca</taxon>
        <taxon>Gastropoda</taxon>
        <taxon>Caenogastropoda</taxon>
        <taxon>Sorbeoconcha</taxon>
        <taxon>Cerithioidea</taxon>
        <taxon>Batillariidae</taxon>
        <taxon>Batillaria</taxon>
    </lineage>
</organism>
<gene>
    <name evidence="1" type="ORF">BaRGS_00030667</name>
</gene>
<accession>A0ABD0JSZ4</accession>
<evidence type="ECO:0000313" key="2">
    <source>
        <dbReference type="Proteomes" id="UP001519460"/>
    </source>
</evidence>
<sequence>MYKSGEFLGLNLPECLSRSYEVFRVGCLFTGQSVSVTGITGNRNHTRIPANIMYSVLATGLISGFPKAKGKWPESLELRKCPEVNGQRGGAKEISGLLVVDCEVTGVKC</sequence>
<name>A0ABD0JSZ4_9CAEN</name>